<dbReference type="OrthoDB" id="128879at2"/>
<evidence type="ECO:0000313" key="2">
    <source>
        <dbReference type="Proteomes" id="UP000182427"/>
    </source>
</evidence>
<dbReference type="Pfam" id="PF15956">
    <property type="entry name" value="DUF4760"/>
    <property type="match status" value="1"/>
</dbReference>
<sequence>MSDLSAVDIAIRQAELILKLYDLRREATMREARSYIGGEFLPASVEELVAIVSSGTKQGAFVLQVYGYWDMVASFVDSGALTPQLIYNTCQEMYFQYAKIQPFLAGFRQQMNLPEWMSGIERQVEGTEAGRARLATMRKNLEAIAAARNASRA</sequence>
<accession>A0A1G7JN35</accession>
<protein>
    <submittedName>
        <fullName evidence="1">Uncharacterized protein</fullName>
    </submittedName>
</protein>
<name>A0A1G7JN35_9BACT</name>
<proteinExistence type="predicted"/>
<gene>
    <name evidence="1" type="ORF">SAMN05444167_1882</name>
</gene>
<dbReference type="Proteomes" id="UP000182427">
    <property type="component" value="Chromosome I"/>
</dbReference>
<dbReference type="EMBL" id="LT629690">
    <property type="protein sequence ID" value="SDF26265.1"/>
    <property type="molecule type" value="Genomic_DNA"/>
</dbReference>
<organism evidence="1 2">
    <name type="scientific">Terriglobus roseus</name>
    <dbReference type="NCBI Taxonomy" id="392734"/>
    <lineage>
        <taxon>Bacteria</taxon>
        <taxon>Pseudomonadati</taxon>
        <taxon>Acidobacteriota</taxon>
        <taxon>Terriglobia</taxon>
        <taxon>Terriglobales</taxon>
        <taxon>Acidobacteriaceae</taxon>
        <taxon>Terriglobus</taxon>
    </lineage>
</organism>
<dbReference type="InterPro" id="IPR031876">
    <property type="entry name" value="DUF4760"/>
</dbReference>
<dbReference type="RefSeq" id="WP_083344906.1">
    <property type="nucleotide sequence ID" value="NZ_LT629690.1"/>
</dbReference>
<keyword evidence="2" id="KW-1185">Reference proteome</keyword>
<evidence type="ECO:0000313" key="1">
    <source>
        <dbReference type="EMBL" id="SDF26265.1"/>
    </source>
</evidence>
<dbReference type="AlphaFoldDB" id="A0A1G7JN35"/>
<reference evidence="1 2" key="1">
    <citation type="submission" date="2016-10" db="EMBL/GenBank/DDBJ databases">
        <authorList>
            <person name="de Groot N.N."/>
        </authorList>
    </citation>
    <scope>NUCLEOTIDE SEQUENCE [LARGE SCALE GENOMIC DNA]</scope>
    <source>
        <strain evidence="1 2">GAS232</strain>
    </source>
</reference>